<dbReference type="Gene3D" id="3.30.70.20">
    <property type="match status" value="1"/>
</dbReference>
<dbReference type="PROSITE" id="PS51379">
    <property type="entry name" value="4FE4S_FER_2"/>
    <property type="match status" value="2"/>
</dbReference>
<dbReference type="SUPFAM" id="SSF54862">
    <property type="entry name" value="4Fe-4S ferredoxins"/>
    <property type="match status" value="1"/>
</dbReference>
<sequence>MKVIEIRISQDLCKGCFLCVWACPYKVIDVGKERNYRGVNVPIVAKLEECRACRLCEYRCPDFAIQIITDKDVELLREAEQIELRWQRRVELVEEMEVSE</sequence>
<proteinExistence type="predicted"/>
<evidence type="ECO:0000259" key="1">
    <source>
        <dbReference type="PROSITE" id="PS51379"/>
    </source>
</evidence>
<evidence type="ECO:0000313" key="2">
    <source>
        <dbReference type="EMBL" id="RZN62305.1"/>
    </source>
</evidence>
<comment type="caution">
    <text evidence="2">The sequence shown here is derived from an EMBL/GenBank/DDBJ whole genome shotgun (WGS) entry which is preliminary data.</text>
</comment>
<name>A0A520KM06_9CREN</name>
<reference evidence="2 3" key="1">
    <citation type="journal article" date="2019" name="Nat. Microbiol.">
        <title>Wide diversity of methane and short-chain alkane metabolisms in uncultured archaea.</title>
        <authorList>
            <person name="Borrel G."/>
            <person name="Adam P.S."/>
            <person name="McKay L.J."/>
            <person name="Chen L.X."/>
            <person name="Sierra-Garcia I.N."/>
            <person name="Sieber C.M."/>
            <person name="Letourneur Q."/>
            <person name="Ghozlane A."/>
            <person name="Andersen G.L."/>
            <person name="Li W.J."/>
            <person name="Hallam S.J."/>
            <person name="Muyzer G."/>
            <person name="de Oliveira V.M."/>
            <person name="Inskeep W.P."/>
            <person name="Banfield J.F."/>
            <person name="Gribaldo S."/>
        </authorList>
    </citation>
    <scope>NUCLEOTIDE SEQUENCE [LARGE SCALE GENOMIC DNA]</scope>
    <source>
        <strain evidence="2">NM4</strain>
    </source>
</reference>
<organism evidence="2 3">
    <name type="scientific">Candidatus Methanodesulfokora washburnensis</name>
    <dbReference type="NCBI Taxonomy" id="2478471"/>
    <lineage>
        <taxon>Archaea</taxon>
        <taxon>Thermoproteota</taxon>
        <taxon>Candidatus Korarchaeia</taxon>
        <taxon>Candidatus Korarchaeia incertae sedis</taxon>
        <taxon>Candidatus Methanodesulfokora</taxon>
    </lineage>
</organism>
<dbReference type="PROSITE" id="PS00198">
    <property type="entry name" value="4FE4S_FER_1"/>
    <property type="match status" value="1"/>
</dbReference>
<dbReference type="EMBL" id="RXII01000049">
    <property type="protein sequence ID" value="RZN62305.1"/>
    <property type="molecule type" value="Genomic_DNA"/>
</dbReference>
<dbReference type="InterPro" id="IPR017896">
    <property type="entry name" value="4Fe4S_Fe-S-bd"/>
</dbReference>
<dbReference type="Proteomes" id="UP000316217">
    <property type="component" value="Unassembled WGS sequence"/>
</dbReference>
<dbReference type="PANTHER" id="PTHR43122">
    <property type="entry name" value="FERREDOXIN SUBUNIT OF PYRUVATE:FLAVODOXIN OXIDOREDUCTASE-RELATED"/>
    <property type="match status" value="1"/>
</dbReference>
<feature type="domain" description="4Fe-4S ferredoxin-type" evidence="1">
    <location>
        <begin position="40"/>
        <end position="70"/>
    </location>
</feature>
<dbReference type="InterPro" id="IPR017900">
    <property type="entry name" value="4Fe4S_Fe_S_CS"/>
</dbReference>
<dbReference type="GO" id="GO:0016491">
    <property type="term" value="F:oxidoreductase activity"/>
    <property type="evidence" value="ECO:0007669"/>
    <property type="project" value="UniProtKB-ARBA"/>
</dbReference>
<feature type="domain" description="4Fe-4S ferredoxin-type" evidence="1">
    <location>
        <begin position="4"/>
        <end position="33"/>
    </location>
</feature>
<evidence type="ECO:0000313" key="3">
    <source>
        <dbReference type="Proteomes" id="UP000316217"/>
    </source>
</evidence>
<dbReference type="AlphaFoldDB" id="A0A520KM06"/>
<dbReference type="PANTHER" id="PTHR43122:SF1">
    <property type="entry name" value="IRON-SULFUR-BINDING PROTEIN"/>
    <property type="match status" value="1"/>
</dbReference>
<gene>
    <name evidence="2" type="ORF">EF810_03225</name>
</gene>
<protein>
    <submittedName>
        <fullName evidence="2">Ferredoxin family protein</fullName>
    </submittedName>
</protein>
<accession>A0A520KM06</accession>
<dbReference type="Pfam" id="PF12838">
    <property type="entry name" value="Fer4_7"/>
    <property type="match status" value="1"/>
</dbReference>